<proteinExistence type="predicted"/>
<dbReference type="InterPro" id="IPR050906">
    <property type="entry name" value="Notch_signaling"/>
</dbReference>
<evidence type="ECO:0000313" key="3">
    <source>
        <dbReference type="EMBL" id="KXZ54688.1"/>
    </source>
</evidence>
<evidence type="ECO:0000313" key="4">
    <source>
        <dbReference type="Proteomes" id="UP000075714"/>
    </source>
</evidence>
<protein>
    <submittedName>
        <fullName evidence="3">Uncharacterized protein</fullName>
    </submittedName>
</protein>
<dbReference type="GO" id="GO:0005112">
    <property type="term" value="F:Notch binding"/>
    <property type="evidence" value="ECO:0007669"/>
    <property type="project" value="TreeGrafter"/>
</dbReference>
<reference evidence="4" key="1">
    <citation type="journal article" date="2016" name="Nat. Commun.">
        <title>The Gonium pectorale genome demonstrates co-option of cell cycle regulation during the evolution of multicellularity.</title>
        <authorList>
            <person name="Hanschen E.R."/>
            <person name="Marriage T.N."/>
            <person name="Ferris P.J."/>
            <person name="Hamaji T."/>
            <person name="Toyoda A."/>
            <person name="Fujiyama A."/>
            <person name="Neme R."/>
            <person name="Noguchi H."/>
            <person name="Minakuchi Y."/>
            <person name="Suzuki M."/>
            <person name="Kawai-Toyooka H."/>
            <person name="Smith D.R."/>
            <person name="Sparks H."/>
            <person name="Anderson J."/>
            <person name="Bakaric R."/>
            <person name="Luria V."/>
            <person name="Karger A."/>
            <person name="Kirschner M.W."/>
            <person name="Durand P.M."/>
            <person name="Michod R.E."/>
            <person name="Nozaki H."/>
            <person name="Olson B.J."/>
        </authorList>
    </citation>
    <scope>NUCLEOTIDE SEQUENCE [LARGE SCALE GENOMIC DNA]</scope>
    <source>
        <strain evidence="4">NIES-2863</strain>
    </source>
</reference>
<sequence>MRLNSVDTPLTIHGKIGHLNSAFLCMDRGCTPVPGYTLFVGKDISGYDIVKISSIADGAAKCSADPGCNSFNYYLPGNEGYTKTVAYTSAGAVASASICYYAKDRLDSSACGAIAEQYGLRPKTGTGGTLPADVQKLWTSHACDAKVCMYLVDKYKIIEGVSWGALPEDWKAAWIAIPCSPGPAQRCAPSAGYLVTPNEDHTGDDISQAAAGTAAATCTANAKCLGFNLAGWLKTSNALTEPTANTCYYQKLSDSILDAVGCGALMEQYSIRPNYSWGFVTGAAMTAWSANNCDHKSCFYLDQKYGSAIPDLYKPSFASLGCAARVNASTCAKVSGYVATEGVDRKAPADELGYYPTNASATCTSNAKCQAFTGDGWLKAALKPNIARAGACWYAKIVVANVTLVSQTYTASYSNVVIETDASGKPTQAAVSAFVQSLKTNITNTWGVNATNVNITSLIINGVDVTSMVTTTTTGRRRSLFLGYAIPTRPNDYFIDFDELSVIGGTLNYNGFNFGPGFQLFGTQGFSNTPASSSIIPDDSHDIDTQNPVVLGVPDDGCITVPAGFTGIDMWVNFACDSGKCVAGATPACHVCDVKGDGSVNNVIRAYNVENCPLDAATGDARIVADWTYSRTPAGIIGGVSQGKGWNYWKWQNVKQSSSQTIKSIRFINRNVHRPRAATYDSEKWWLMIVSPPPPAVSPPPPAAASVSVSVTFNVLVDPAVTAPDASKLASATGATVTAACTKSANYVWDESKNPLGANRCVFGGAACECDGLRTCASSGFCSGESRPKPPAAPAVAAAAAKPAATVSSPAKPTAAISSSPAAKAAPAVTAAAAKPAASGSSPRRDAMLLMDWTCKCNKWSISIGPKTCIALDICRTIPCGAAPNKCIRNATKPLGYYCECGAGFTEKVVNGITRCYGNVARGAIAYANSVMNTWYPNLAIDGNRNTFFGSENNNGKYPGQLGLDLRVPHYIDGFKIVLRQDGAADWHKGMRLQVSDAPSRSWVSYGSTVWTQVTTFAYSRPNKDLGPADGTPSTFTPVNPSWVLNAVQIAELELYGYSLGDVNNLAALPWCSYSPCGGGTCFPSAPSGYWCKCSDYNYKINEGTLLETCVRVKDPCANNPCGNGFKCTRSKSYPDEYSW</sequence>
<dbReference type="OrthoDB" id="557036at2759"/>
<dbReference type="InterPro" id="IPR049004">
    <property type="entry name" value="SVN-like_dom"/>
</dbReference>
<dbReference type="PANTHER" id="PTHR24044:SF420">
    <property type="entry name" value="DELTA AND NOTCH-LIKE EPIDERMAL GROWTH FACTOR-RELATED RECEPTOR ISOFORM X1"/>
    <property type="match status" value="1"/>
</dbReference>
<accession>A0A150GYC8</accession>
<dbReference type="InterPro" id="IPR000421">
    <property type="entry name" value="FA58C"/>
</dbReference>
<feature type="domain" description="Scytovirin-like" evidence="2">
    <location>
        <begin position="742"/>
        <end position="785"/>
    </location>
</feature>
<dbReference type="Pfam" id="PF20888">
    <property type="entry name" value="SVN"/>
    <property type="match status" value="1"/>
</dbReference>
<dbReference type="SUPFAM" id="SSF49785">
    <property type="entry name" value="Galactose-binding domain-like"/>
    <property type="match status" value="1"/>
</dbReference>
<dbReference type="Gene3D" id="2.60.120.260">
    <property type="entry name" value="Galactose-binding domain-like"/>
    <property type="match status" value="1"/>
</dbReference>
<dbReference type="InterPro" id="IPR008979">
    <property type="entry name" value="Galactose-bd-like_sf"/>
</dbReference>
<comment type="caution">
    <text evidence="3">The sequence shown here is derived from an EMBL/GenBank/DDBJ whole genome shotgun (WGS) entry which is preliminary data.</text>
</comment>
<gene>
    <name evidence="3" type="ORF">GPECTOR_4g756</name>
</gene>
<dbReference type="AlphaFoldDB" id="A0A150GYC8"/>
<feature type="domain" description="F5/8 type C" evidence="1">
    <location>
        <begin position="928"/>
        <end position="1008"/>
    </location>
</feature>
<dbReference type="Proteomes" id="UP000075714">
    <property type="component" value="Unassembled WGS sequence"/>
</dbReference>
<dbReference type="PANTHER" id="PTHR24044">
    <property type="entry name" value="NOTCH LIGAND FAMILY MEMBER"/>
    <property type="match status" value="1"/>
</dbReference>
<evidence type="ECO:0000259" key="2">
    <source>
        <dbReference type="Pfam" id="PF20888"/>
    </source>
</evidence>
<dbReference type="EMBL" id="LSYV01000005">
    <property type="protein sequence ID" value="KXZ54688.1"/>
    <property type="molecule type" value="Genomic_DNA"/>
</dbReference>
<organism evidence="3 4">
    <name type="scientific">Gonium pectorale</name>
    <name type="common">Green alga</name>
    <dbReference type="NCBI Taxonomy" id="33097"/>
    <lineage>
        <taxon>Eukaryota</taxon>
        <taxon>Viridiplantae</taxon>
        <taxon>Chlorophyta</taxon>
        <taxon>core chlorophytes</taxon>
        <taxon>Chlorophyceae</taxon>
        <taxon>CS clade</taxon>
        <taxon>Chlamydomonadales</taxon>
        <taxon>Volvocaceae</taxon>
        <taxon>Gonium</taxon>
    </lineage>
</organism>
<name>A0A150GYC8_GONPE</name>
<dbReference type="Pfam" id="PF00754">
    <property type="entry name" value="F5_F8_type_C"/>
    <property type="match status" value="1"/>
</dbReference>
<evidence type="ECO:0000259" key="1">
    <source>
        <dbReference type="Pfam" id="PF00754"/>
    </source>
</evidence>
<keyword evidence="4" id="KW-1185">Reference proteome</keyword>